<name>A0A4C1Z2I1_EUMVA</name>
<evidence type="ECO:0000313" key="3">
    <source>
        <dbReference type="Proteomes" id="UP000299102"/>
    </source>
</evidence>
<comment type="caution">
    <text evidence="2">The sequence shown here is derived from an EMBL/GenBank/DDBJ whole genome shotgun (WGS) entry which is preliminary data.</text>
</comment>
<dbReference type="Proteomes" id="UP000299102">
    <property type="component" value="Unassembled WGS sequence"/>
</dbReference>
<dbReference type="EMBL" id="BGZK01001511">
    <property type="protein sequence ID" value="GBP81432.1"/>
    <property type="molecule type" value="Genomic_DNA"/>
</dbReference>
<accession>A0A4C1Z2I1</accession>
<evidence type="ECO:0000313" key="2">
    <source>
        <dbReference type="EMBL" id="GBP81432.1"/>
    </source>
</evidence>
<feature type="compositionally biased region" description="Pro residues" evidence="1">
    <location>
        <begin position="40"/>
        <end position="58"/>
    </location>
</feature>
<protein>
    <submittedName>
        <fullName evidence="2">Uncharacterized protein</fullName>
    </submittedName>
</protein>
<evidence type="ECO:0000256" key="1">
    <source>
        <dbReference type="SAM" id="MobiDB-lite"/>
    </source>
</evidence>
<proteinExistence type="predicted"/>
<sequence>MASTDRRTDNEVSFKGYVFPLRYGILNICEAGASPLAKAHPPPLRAPPPPIAPWPTPRTPRAANEMSVQNNPRFNFEIFGVFLRVWFNLIINLRVSSPARSRGCAGRGLFDYIEAF</sequence>
<keyword evidence="3" id="KW-1185">Reference proteome</keyword>
<gene>
    <name evidence="2" type="ORF">EVAR_63999_1</name>
</gene>
<feature type="region of interest" description="Disordered" evidence="1">
    <location>
        <begin position="39"/>
        <end position="63"/>
    </location>
</feature>
<dbReference type="AlphaFoldDB" id="A0A4C1Z2I1"/>
<organism evidence="2 3">
    <name type="scientific">Eumeta variegata</name>
    <name type="common">Bagworm moth</name>
    <name type="synonym">Eumeta japonica</name>
    <dbReference type="NCBI Taxonomy" id="151549"/>
    <lineage>
        <taxon>Eukaryota</taxon>
        <taxon>Metazoa</taxon>
        <taxon>Ecdysozoa</taxon>
        <taxon>Arthropoda</taxon>
        <taxon>Hexapoda</taxon>
        <taxon>Insecta</taxon>
        <taxon>Pterygota</taxon>
        <taxon>Neoptera</taxon>
        <taxon>Endopterygota</taxon>
        <taxon>Lepidoptera</taxon>
        <taxon>Glossata</taxon>
        <taxon>Ditrysia</taxon>
        <taxon>Tineoidea</taxon>
        <taxon>Psychidae</taxon>
        <taxon>Oiketicinae</taxon>
        <taxon>Eumeta</taxon>
    </lineage>
</organism>
<reference evidence="2 3" key="1">
    <citation type="journal article" date="2019" name="Commun. Biol.">
        <title>The bagworm genome reveals a unique fibroin gene that provides high tensile strength.</title>
        <authorList>
            <person name="Kono N."/>
            <person name="Nakamura H."/>
            <person name="Ohtoshi R."/>
            <person name="Tomita M."/>
            <person name="Numata K."/>
            <person name="Arakawa K."/>
        </authorList>
    </citation>
    <scope>NUCLEOTIDE SEQUENCE [LARGE SCALE GENOMIC DNA]</scope>
</reference>